<keyword evidence="2" id="KW-1185">Reference proteome</keyword>
<dbReference type="Proteomes" id="UP001234297">
    <property type="component" value="Chromosome 2"/>
</dbReference>
<evidence type="ECO:0000313" key="2">
    <source>
        <dbReference type="Proteomes" id="UP001234297"/>
    </source>
</evidence>
<reference evidence="1 2" key="1">
    <citation type="journal article" date="2022" name="Hortic Res">
        <title>A haplotype resolved chromosomal level avocado genome allows analysis of novel avocado genes.</title>
        <authorList>
            <person name="Nath O."/>
            <person name="Fletcher S.J."/>
            <person name="Hayward A."/>
            <person name="Shaw L.M."/>
            <person name="Masouleh A.K."/>
            <person name="Furtado A."/>
            <person name="Henry R.J."/>
            <person name="Mitter N."/>
        </authorList>
    </citation>
    <scope>NUCLEOTIDE SEQUENCE [LARGE SCALE GENOMIC DNA]</scope>
    <source>
        <strain evidence="2">cv. Hass</strain>
    </source>
</reference>
<name>A0ACC2MLD6_PERAE</name>
<protein>
    <submittedName>
        <fullName evidence="1">Uncharacterized protein</fullName>
    </submittedName>
</protein>
<evidence type="ECO:0000313" key="1">
    <source>
        <dbReference type="EMBL" id="KAJ8646221.1"/>
    </source>
</evidence>
<comment type="caution">
    <text evidence="1">The sequence shown here is derived from an EMBL/GenBank/DDBJ whole genome shotgun (WGS) entry which is preliminary data.</text>
</comment>
<organism evidence="1 2">
    <name type="scientific">Persea americana</name>
    <name type="common">Avocado</name>
    <dbReference type="NCBI Taxonomy" id="3435"/>
    <lineage>
        <taxon>Eukaryota</taxon>
        <taxon>Viridiplantae</taxon>
        <taxon>Streptophyta</taxon>
        <taxon>Embryophyta</taxon>
        <taxon>Tracheophyta</taxon>
        <taxon>Spermatophyta</taxon>
        <taxon>Magnoliopsida</taxon>
        <taxon>Magnoliidae</taxon>
        <taxon>Laurales</taxon>
        <taxon>Lauraceae</taxon>
        <taxon>Persea</taxon>
    </lineage>
</organism>
<accession>A0ACC2MLD6</accession>
<dbReference type="EMBL" id="CM056810">
    <property type="protein sequence ID" value="KAJ8646221.1"/>
    <property type="molecule type" value="Genomic_DNA"/>
</dbReference>
<proteinExistence type="predicted"/>
<sequence>MQHNRALENQNDTLSLMLCLRNPKGTHLYLVERGGVGHCKFTMIDAQLTGLKVNFRTGLNGRFEIVGSCNGLLCITFFEIDQQLVYIANPITGECLMLPSKESTWLLGFGFHSARNEYKVLRADKPLNISSWKVEIQTLGTNAWRQIDEVPLSYMKCLCFPEARFSNILVNGCLHWCRRGHIVALDMGEEKFGVVTTPDSFNESPLSEVLYHLMVWKGYLTVIQWSYGDPFRGSTHIWVMKEYNVKESWTKQVNVKWPIWFPHRCNYWPFDDESFIDDLQSIKHPRYRASSLLKSKSKFKVMPHVGSLLSLKTVAGKERVQNIKFLPGVPVEEDARNV</sequence>
<gene>
    <name evidence="1" type="ORF">MRB53_007969</name>
</gene>